<proteinExistence type="predicted"/>
<evidence type="ECO:0000313" key="1">
    <source>
        <dbReference type="EMBL" id="JAH51160.1"/>
    </source>
</evidence>
<reference evidence="1" key="2">
    <citation type="journal article" date="2015" name="Fish Shellfish Immunol.">
        <title>Early steps in the European eel (Anguilla anguilla)-Vibrio vulnificus interaction in the gills: Role of the RtxA13 toxin.</title>
        <authorList>
            <person name="Callol A."/>
            <person name="Pajuelo D."/>
            <person name="Ebbesson L."/>
            <person name="Teles M."/>
            <person name="MacKenzie S."/>
            <person name="Amaro C."/>
        </authorList>
    </citation>
    <scope>NUCLEOTIDE SEQUENCE</scope>
</reference>
<dbReference type="EMBL" id="GBXM01057417">
    <property type="protein sequence ID" value="JAH51160.1"/>
    <property type="molecule type" value="Transcribed_RNA"/>
</dbReference>
<name>A0A0E9TE22_ANGAN</name>
<reference evidence="1" key="1">
    <citation type="submission" date="2014-11" db="EMBL/GenBank/DDBJ databases">
        <authorList>
            <person name="Amaro Gonzalez C."/>
        </authorList>
    </citation>
    <scope>NUCLEOTIDE SEQUENCE</scope>
</reference>
<protein>
    <submittedName>
        <fullName evidence="1">Uncharacterized protein</fullName>
    </submittedName>
</protein>
<sequence>MVLKGIRFVQKIGTFNQVLCNISQFSDILFFNFLSYKYNIFSFFCGTQNPHKNV</sequence>
<organism evidence="1">
    <name type="scientific">Anguilla anguilla</name>
    <name type="common">European freshwater eel</name>
    <name type="synonym">Muraena anguilla</name>
    <dbReference type="NCBI Taxonomy" id="7936"/>
    <lineage>
        <taxon>Eukaryota</taxon>
        <taxon>Metazoa</taxon>
        <taxon>Chordata</taxon>
        <taxon>Craniata</taxon>
        <taxon>Vertebrata</taxon>
        <taxon>Euteleostomi</taxon>
        <taxon>Actinopterygii</taxon>
        <taxon>Neopterygii</taxon>
        <taxon>Teleostei</taxon>
        <taxon>Anguilliformes</taxon>
        <taxon>Anguillidae</taxon>
        <taxon>Anguilla</taxon>
    </lineage>
</organism>
<accession>A0A0E9TE22</accession>
<dbReference type="AlphaFoldDB" id="A0A0E9TE22"/>